<dbReference type="Gene3D" id="3.40.50.1010">
    <property type="entry name" value="5'-nuclease"/>
    <property type="match status" value="1"/>
</dbReference>
<dbReference type="Pfam" id="PF01850">
    <property type="entry name" value="PIN"/>
    <property type="match status" value="1"/>
</dbReference>
<dbReference type="InterPro" id="IPR029060">
    <property type="entry name" value="PIN-like_dom_sf"/>
</dbReference>
<keyword evidence="2" id="KW-0812">Transmembrane</keyword>
<dbReference type="InterPro" id="IPR051619">
    <property type="entry name" value="TypeII_TA_RNase_PINc/VapC"/>
</dbReference>
<feature type="domain" description="PIN" evidence="3">
    <location>
        <begin position="5"/>
        <end position="123"/>
    </location>
</feature>
<keyword evidence="1" id="KW-0460">Magnesium</keyword>
<evidence type="ECO:0000313" key="5">
    <source>
        <dbReference type="Proteomes" id="UP000293550"/>
    </source>
</evidence>
<keyword evidence="2" id="KW-1133">Transmembrane helix</keyword>
<comment type="caution">
    <text evidence="4">The sequence shown here is derived from an EMBL/GenBank/DDBJ whole genome shotgun (WGS) entry which is preliminary data.</text>
</comment>
<dbReference type="PANTHER" id="PTHR35901">
    <property type="entry name" value="RIBONUCLEASE VAPC3"/>
    <property type="match status" value="1"/>
</dbReference>
<dbReference type="EMBL" id="SCFB01000026">
    <property type="protein sequence ID" value="RZI45121.1"/>
    <property type="molecule type" value="Genomic_DNA"/>
</dbReference>
<organism evidence="4 5">
    <name type="scientific">Candidatus Finniella inopinata</name>
    <dbReference type="NCBI Taxonomy" id="1696036"/>
    <lineage>
        <taxon>Bacteria</taxon>
        <taxon>Pseudomonadati</taxon>
        <taxon>Pseudomonadota</taxon>
        <taxon>Alphaproteobacteria</taxon>
        <taxon>Holosporales</taxon>
        <taxon>Candidatus Paracaedibacteraceae</taxon>
        <taxon>Candidatus Finniella</taxon>
    </lineage>
</organism>
<keyword evidence="5" id="KW-1185">Reference proteome</keyword>
<dbReference type="OrthoDB" id="9798446at2"/>
<feature type="transmembrane region" description="Helical" evidence="2">
    <location>
        <begin position="26"/>
        <end position="45"/>
    </location>
</feature>
<dbReference type="Proteomes" id="UP000293550">
    <property type="component" value="Unassembled WGS sequence"/>
</dbReference>
<evidence type="ECO:0000313" key="4">
    <source>
        <dbReference type="EMBL" id="RZI45121.1"/>
    </source>
</evidence>
<evidence type="ECO:0000256" key="2">
    <source>
        <dbReference type="SAM" id="Phobius"/>
    </source>
</evidence>
<gene>
    <name evidence="4" type="ORF">EQU50_08275</name>
</gene>
<dbReference type="CDD" id="cd09873">
    <property type="entry name" value="PIN_Pae0151-like"/>
    <property type="match status" value="1"/>
</dbReference>
<protein>
    <submittedName>
        <fullName evidence="4">PIN domain-containing protein</fullName>
    </submittedName>
</protein>
<name>A0A4Q7DEI2_9PROT</name>
<dbReference type="SUPFAM" id="SSF88723">
    <property type="entry name" value="PIN domain-like"/>
    <property type="match status" value="1"/>
</dbReference>
<dbReference type="InterPro" id="IPR002716">
    <property type="entry name" value="PIN_dom"/>
</dbReference>
<dbReference type="AlphaFoldDB" id="A0A4Q7DEI2"/>
<evidence type="ECO:0000259" key="3">
    <source>
        <dbReference type="Pfam" id="PF01850"/>
    </source>
</evidence>
<sequence>MNVCVIDCSFFMASLLPDENNTPFDFSAYSVYVPAIFFLECLNVLGSALKKQRLTSDQYEACVSTFKDIPFVIDYFSSTPQALFQISRLSADHHLTSYDASYLELALRLKAPMGTFDKDLREASQIEKLILL</sequence>
<accession>A0A4Q7DEI2</accession>
<reference evidence="4 5" key="1">
    <citation type="submission" date="2018-10" db="EMBL/GenBank/DDBJ databases">
        <title>An updated phylogeny of the Alphaproteobacteria reveals that the parasitic Rickettsiales and Holosporales have independent origins.</title>
        <authorList>
            <person name="Munoz-Gomez S.A."/>
            <person name="Hess S."/>
            <person name="Burger G."/>
            <person name="Lang B.F."/>
            <person name="Susko E."/>
            <person name="Slamovits C.H."/>
            <person name="Roger A.J."/>
        </authorList>
    </citation>
    <scope>NUCLEOTIDE SEQUENCE [LARGE SCALE GENOMIC DNA]</scope>
    <source>
        <strain evidence="4">HOLO01</strain>
    </source>
</reference>
<dbReference type="PANTHER" id="PTHR35901:SF1">
    <property type="entry name" value="EXONUCLEASE VAPC9"/>
    <property type="match status" value="1"/>
</dbReference>
<proteinExistence type="predicted"/>
<dbReference type="InterPro" id="IPR044153">
    <property type="entry name" value="PIN_Pae0151-like"/>
</dbReference>
<evidence type="ECO:0000256" key="1">
    <source>
        <dbReference type="ARBA" id="ARBA00022842"/>
    </source>
</evidence>
<keyword evidence="2" id="KW-0472">Membrane</keyword>